<dbReference type="EMBL" id="CM042049">
    <property type="protein sequence ID" value="KAI3746790.1"/>
    <property type="molecule type" value="Genomic_DNA"/>
</dbReference>
<reference evidence="1 2" key="2">
    <citation type="journal article" date="2022" name="Mol. Ecol. Resour.">
        <title>The genomes of chicory, endive, great burdock and yacon provide insights into Asteraceae paleo-polyploidization history and plant inulin production.</title>
        <authorList>
            <person name="Fan W."/>
            <person name="Wang S."/>
            <person name="Wang H."/>
            <person name="Wang A."/>
            <person name="Jiang F."/>
            <person name="Liu H."/>
            <person name="Zhao H."/>
            <person name="Xu D."/>
            <person name="Zhang Y."/>
        </authorList>
    </citation>
    <scope>NUCLEOTIDE SEQUENCE [LARGE SCALE GENOMIC DNA]</scope>
    <source>
        <strain evidence="2">cv. Niubang</strain>
    </source>
</reference>
<comment type="caution">
    <text evidence="1">The sequence shown here is derived from an EMBL/GenBank/DDBJ whole genome shotgun (WGS) entry which is preliminary data.</text>
</comment>
<evidence type="ECO:0000313" key="1">
    <source>
        <dbReference type="EMBL" id="KAI3746790.1"/>
    </source>
</evidence>
<organism evidence="1 2">
    <name type="scientific">Arctium lappa</name>
    <name type="common">Greater burdock</name>
    <name type="synonym">Lappa major</name>
    <dbReference type="NCBI Taxonomy" id="4217"/>
    <lineage>
        <taxon>Eukaryota</taxon>
        <taxon>Viridiplantae</taxon>
        <taxon>Streptophyta</taxon>
        <taxon>Embryophyta</taxon>
        <taxon>Tracheophyta</taxon>
        <taxon>Spermatophyta</taxon>
        <taxon>Magnoliopsida</taxon>
        <taxon>eudicotyledons</taxon>
        <taxon>Gunneridae</taxon>
        <taxon>Pentapetalae</taxon>
        <taxon>asterids</taxon>
        <taxon>campanulids</taxon>
        <taxon>Asterales</taxon>
        <taxon>Asteraceae</taxon>
        <taxon>Carduoideae</taxon>
        <taxon>Cardueae</taxon>
        <taxon>Arctiinae</taxon>
        <taxon>Arctium</taxon>
    </lineage>
</organism>
<proteinExistence type="predicted"/>
<gene>
    <name evidence="1" type="ORF">L6452_09230</name>
</gene>
<name>A0ACB9DJT4_ARCLA</name>
<sequence length="81" mass="8787">MGETYSMNEIYVKDVVGSSSGFHAEEDSTVDGLTGASPDSNISRRQVERDDCDVDATITDVGNLLTIIVDEFGLADFFNHP</sequence>
<evidence type="ECO:0000313" key="2">
    <source>
        <dbReference type="Proteomes" id="UP001055879"/>
    </source>
</evidence>
<protein>
    <submittedName>
        <fullName evidence="1">Uncharacterized protein</fullName>
    </submittedName>
</protein>
<keyword evidence="2" id="KW-1185">Reference proteome</keyword>
<reference evidence="2" key="1">
    <citation type="journal article" date="2022" name="Mol. Ecol. Resour.">
        <title>The genomes of chicory, endive, great burdock and yacon provide insights into Asteraceae palaeo-polyploidization history and plant inulin production.</title>
        <authorList>
            <person name="Fan W."/>
            <person name="Wang S."/>
            <person name="Wang H."/>
            <person name="Wang A."/>
            <person name="Jiang F."/>
            <person name="Liu H."/>
            <person name="Zhao H."/>
            <person name="Xu D."/>
            <person name="Zhang Y."/>
        </authorList>
    </citation>
    <scope>NUCLEOTIDE SEQUENCE [LARGE SCALE GENOMIC DNA]</scope>
    <source>
        <strain evidence="2">cv. Niubang</strain>
    </source>
</reference>
<accession>A0ACB9DJT4</accession>
<dbReference type="Proteomes" id="UP001055879">
    <property type="component" value="Linkage Group LG03"/>
</dbReference>